<sequence length="89" mass="9888">MSDEKAPKIEFPCDYAIKVIGNAAPDFRDFVLAVVERHAPRLDVNTVTVNDSRNGRFCSVRLTMVATGEPQLQALFNELKASGRVHMVL</sequence>
<evidence type="ECO:0000313" key="4">
    <source>
        <dbReference type="Proteomes" id="UP000036406"/>
    </source>
</evidence>
<evidence type="ECO:0000256" key="1">
    <source>
        <dbReference type="ARBA" id="ARBA00008460"/>
    </source>
</evidence>
<evidence type="ECO:0000313" key="3">
    <source>
        <dbReference type="EMBL" id="AKO51728.1"/>
    </source>
</evidence>
<dbReference type="RefSeq" id="WP_048384449.1">
    <property type="nucleotide sequence ID" value="NZ_CP011494.1"/>
</dbReference>
<dbReference type="GO" id="GO:0005829">
    <property type="term" value="C:cytosol"/>
    <property type="evidence" value="ECO:0007669"/>
    <property type="project" value="TreeGrafter"/>
</dbReference>
<dbReference type="PATRIC" id="fig|330734.3.peg.906"/>
<organism evidence="3 4">
    <name type="scientific">Marinobacter psychrophilus</name>
    <dbReference type="NCBI Taxonomy" id="330734"/>
    <lineage>
        <taxon>Bacteria</taxon>
        <taxon>Pseudomonadati</taxon>
        <taxon>Pseudomonadota</taxon>
        <taxon>Gammaproteobacteria</taxon>
        <taxon>Pseudomonadales</taxon>
        <taxon>Marinobacteraceae</taxon>
        <taxon>Marinobacter</taxon>
    </lineage>
</organism>
<dbReference type="AlphaFoldDB" id="A0A0H4I1N8"/>
<comment type="similarity">
    <text evidence="1 2">Belongs to the UPF0250 family.</text>
</comment>
<dbReference type="Pfam" id="PF04359">
    <property type="entry name" value="DUF493"/>
    <property type="match status" value="1"/>
</dbReference>
<evidence type="ECO:0000256" key="2">
    <source>
        <dbReference type="HAMAP-Rule" id="MF_00659"/>
    </source>
</evidence>
<dbReference type="PANTHER" id="PTHR38036">
    <property type="entry name" value="UPF0250 PROTEIN YBED"/>
    <property type="match status" value="1"/>
</dbReference>
<protein>
    <recommendedName>
        <fullName evidence="2">UPF0250 protein ABA45_04240</fullName>
    </recommendedName>
</protein>
<dbReference type="InterPro" id="IPR027471">
    <property type="entry name" value="YbeD-like_sf"/>
</dbReference>
<dbReference type="InterPro" id="IPR007454">
    <property type="entry name" value="UPF0250_YbeD-like"/>
</dbReference>
<proteinExistence type="inferred from homology"/>
<dbReference type="Proteomes" id="UP000036406">
    <property type="component" value="Chromosome"/>
</dbReference>
<reference evidence="3 4" key="1">
    <citation type="submission" date="2015-05" db="EMBL/GenBank/DDBJ databases">
        <title>Complete genome of Marinobacter psychrophilus strain 20041T isolated from sea-ice of the Canadian Basin.</title>
        <authorList>
            <person name="Song L."/>
            <person name="Ren L."/>
            <person name="Yu Y."/>
            <person name="Wang X."/>
        </authorList>
    </citation>
    <scope>NUCLEOTIDE SEQUENCE [LARGE SCALE GENOMIC DNA]</scope>
    <source>
        <strain evidence="3 4">20041</strain>
    </source>
</reference>
<dbReference type="KEGG" id="mpq:ABA45_04240"/>
<dbReference type="PANTHER" id="PTHR38036:SF1">
    <property type="entry name" value="UPF0250 PROTEIN YBED"/>
    <property type="match status" value="1"/>
</dbReference>
<dbReference type="HAMAP" id="MF_00659">
    <property type="entry name" value="UPF0250"/>
    <property type="match status" value="1"/>
</dbReference>
<dbReference type="SUPFAM" id="SSF117991">
    <property type="entry name" value="YbeD/HP0495-like"/>
    <property type="match status" value="1"/>
</dbReference>
<dbReference type="STRING" id="330734.ABA45_04240"/>
<keyword evidence="4" id="KW-1185">Reference proteome</keyword>
<accession>A0A0H4I1N8</accession>
<gene>
    <name evidence="3" type="ORF">ABA45_04240</name>
</gene>
<dbReference type="EMBL" id="CP011494">
    <property type="protein sequence ID" value="AKO51728.1"/>
    <property type="molecule type" value="Genomic_DNA"/>
</dbReference>
<dbReference type="Gene3D" id="3.30.70.260">
    <property type="match status" value="1"/>
</dbReference>
<name>A0A0H4I1N8_9GAMM</name>